<reference evidence="1 2" key="1">
    <citation type="submission" date="2019-03" db="EMBL/GenBank/DDBJ databases">
        <title>Porphyromonas levii Isolated from the Uterus of Dairy Cows.</title>
        <authorList>
            <person name="Francis A.M."/>
        </authorList>
    </citation>
    <scope>NUCLEOTIDE SEQUENCE [LARGE SCALE GENOMIC DNA]</scope>
    <source>
        <strain evidence="1 2">AF5678</strain>
    </source>
</reference>
<gene>
    <name evidence="1" type="ORF">E4P47_09420</name>
</gene>
<organism evidence="1 2">
    <name type="scientific">Porphyromonas levii</name>
    <dbReference type="NCBI Taxonomy" id="28114"/>
    <lineage>
        <taxon>Bacteria</taxon>
        <taxon>Pseudomonadati</taxon>
        <taxon>Bacteroidota</taxon>
        <taxon>Bacteroidia</taxon>
        <taxon>Bacteroidales</taxon>
        <taxon>Porphyromonadaceae</taxon>
        <taxon>Porphyromonas</taxon>
    </lineage>
</organism>
<dbReference type="STRING" id="1122973.GCA_000379925_00787"/>
<dbReference type="RefSeq" id="WP_134852682.1">
    <property type="nucleotide sequence ID" value="NZ_SPNC01000226.1"/>
</dbReference>
<protein>
    <recommendedName>
        <fullName evidence="3">Relaxase</fullName>
    </recommendedName>
</protein>
<dbReference type="EMBL" id="SPNC01000226">
    <property type="protein sequence ID" value="TFH93992.1"/>
    <property type="molecule type" value="Genomic_DNA"/>
</dbReference>
<keyword evidence="2" id="KW-1185">Reference proteome</keyword>
<feature type="non-terminal residue" evidence="1">
    <location>
        <position position="1"/>
    </location>
</feature>
<sequence length="396" mass="45972">LNVDKNGRKIDDSFIKRRSWQILQKLSQKYGIIPPNKHLKEERDELIKNAPQPIIYKEGDLVNKIKRAVNYAMEVYRPKSIGELSAILIGYNIRMETVKNSHTQEEDGGLLFSIIDEENNRQSVGIKASELGYFYTKKQLGGVFKENKRQWKKERANRIKYAIPWALRNTKDPVKFVSNMRELGINALLRFSKDGRIYGVTFIDTKRGNVCNGSDIGKEYSANTLETYFNGETSYQWSVNPDRSYHIEKAISQSLKEDLSLDEFVKEMEKRGIEVMVERNKDGGISNFVFADNKHYSVMGSDNLSDHYSTILLRNYFEEDGVNFWADDSYNIEYKRALWEEKHLSEASNKQSSDSESFLDDMIDAMENNVGGNRALAIAQMYQRQAERNWGKIRRR</sequence>
<dbReference type="Proteomes" id="UP000297225">
    <property type="component" value="Unassembled WGS sequence"/>
</dbReference>
<dbReference type="AlphaFoldDB" id="A0A4Y8WMR4"/>
<name>A0A4Y8WMR4_9PORP</name>
<evidence type="ECO:0000313" key="2">
    <source>
        <dbReference type="Proteomes" id="UP000297225"/>
    </source>
</evidence>
<proteinExistence type="predicted"/>
<evidence type="ECO:0000313" key="1">
    <source>
        <dbReference type="EMBL" id="TFH93992.1"/>
    </source>
</evidence>
<accession>A0A4Y8WMR4</accession>
<evidence type="ECO:0008006" key="3">
    <source>
        <dbReference type="Google" id="ProtNLM"/>
    </source>
</evidence>
<comment type="caution">
    <text evidence="1">The sequence shown here is derived from an EMBL/GenBank/DDBJ whole genome shotgun (WGS) entry which is preliminary data.</text>
</comment>